<dbReference type="PIRSF" id="PIRSF023956">
    <property type="entry name" value="Thiopurine_S-methyltransferase"/>
    <property type="match status" value="1"/>
</dbReference>
<dbReference type="Gene3D" id="3.40.50.150">
    <property type="entry name" value="Vaccinia Virus protein VP39"/>
    <property type="match status" value="1"/>
</dbReference>
<dbReference type="PANTHER" id="PTHR10259">
    <property type="entry name" value="THIOPURINE S-METHYLTRANSFERASE"/>
    <property type="match status" value="1"/>
</dbReference>
<dbReference type="STRING" id="1137284.GCA_001418205_02273"/>
<dbReference type="Pfam" id="PF05724">
    <property type="entry name" value="TPMT"/>
    <property type="match status" value="1"/>
</dbReference>
<evidence type="ECO:0000256" key="9">
    <source>
        <dbReference type="HAMAP-Rule" id="MF_00812"/>
    </source>
</evidence>
<evidence type="ECO:0000313" key="11">
    <source>
        <dbReference type="Proteomes" id="UP000182769"/>
    </source>
</evidence>
<dbReference type="HAMAP" id="MF_00812">
    <property type="entry name" value="Thiopur_methtran"/>
    <property type="match status" value="1"/>
</dbReference>
<dbReference type="InterPro" id="IPR025835">
    <property type="entry name" value="Thiopurine_S-MeTrfase"/>
</dbReference>
<organism evidence="10 11">
    <name type="scientific">Marinomonas fungiae</name>
    <dbReference type="NCBI Taxonomy" id="1137284"/>
    <lineage>
        <taxon>Bacteria</taxon>
        <taxon>Pseudomonadati</taxon>
        <taxon>Pseudomonadota</taxon>
        <taxon>Gammaproteobacteria</taxon>
        <taxon>Oceanospirillales</taxon>
        <taxon>Oceanospirillaceae</taxon>
        <taxon>Marinomonas</taxon>
    </lineage>
</organism>
<dbReference type="CDD" id="cd02440">
    <property type="entry name" value="AdoMet_MTases"/>
    <property type="match status" value="1"/>
</dbReference>
<proteinExistence type="inferred from homology"/>
<dbReference type="RefSeq" id="WP_055463340.1">
    <property type="nucleotide sequence ID" value="NZ_CYHG01000006.1"/>
</dbReference>
<comment type="catalytic activity">
    <reaction evidence="1 9">
        <text>S-adenosyl-L-methionine + a thiopurine = S-adenosyl-L-homocysteine + a thiopurine S-methylether.</text>
        <dbReference type="EC" id="2.1.1.67"/>
    </reaction>
</comment>
<keyword evidence="11" id="KW-1185">Reference proteome</keyword>
<dbReference type="PROSITE" id="PS51585">
    <property type="entry name" value="SAM_MT_TPMT"/>
    <property type="match status" value="1"/>
</dbReference>
<feature type="binding site" evidence="9">
    <location>
        <position position="11"/>
    </location>
    <ligand>
        <name>S-adenosyl-L-methionine</name>
        <dbReference type="ChEBI" id="CHEBI:59789"/>
    </ligand>
</feature>
<evidence type="ECO:0000256" key="3">
    <source>
        <dbReference type="ARBA" id="ARBA00008145"/>
    </source>
</evidence>
<dbReference type="FunFam" id="3.40.50.150:FF:000101">
    <property type="entry name" value="Thiopurine S-methyltransferase"/>
    <property type="match status" value="1"/>
</dbReference>
<dbReference type="GO" id="GO:0032259">
    <property type="term" value="P:methylation"/>
    <property type="evidence" value="ECO:0007669"/>
    <property type="project" value="UniProtKB-KW"/>
</dbReference>
<keyword evidence="5 9" id="KW-0963">Cytoplasm</keyword>
<dbReference type="EC" id="2.1.1.67" evidence="4 9"/>
<dbReference type="InterPro" id="IPR029063">
    <property type="entry name" value="SAM-dependent_MTases_sf"/>
</dbReference>
<evidence type="ECO:0000256" key="2">
    <source>
        <dbReference type="ARBA" id="ARBA00004496"/>
    </source>
</evidence>
<dbReference type="Proteomes" id="UP000182769">
    <property type="component" value="Unassembled WGS sequence"/>
</dbReference>
<feature type="binding site" evidence="9">
    <location>
        <position position="121"/>
    </location>
    <ligand>
        <name>S-adenosyl-L-methionine</name>
        <dbReference type="ChEBI" id="CHEBI:59789"/>
    </ligand>
</feature>
<evidence type="ECO:0000256" key="7">
    <source>
        <dbReference type="ARBA" id="ARBA00022679"/>
    </source>
</evidence>
<comment type="similarity">
    <text evidence="3 9">Belongs to the class I-like SAM-binding methyltransferase superfamily. TPMT family.</text>
</comment>
<dbReference type="AlphaFoldDB" id="A0A0K6IMQ8"/>
<evidence type="ECO:0000256" key="6">
    <source>
        <dbReference type="ARBA" id="ARBA00022603"/>
    </source>
</evidence>
<sequence>MVTNEFWLERWQSGRIGFHRDEVNPWLVQYWPQVARGAKVLVPLCGKSADLLWLANQGYEVTGVELSPMAVVQFFGDNDLTYHTEQVGNVKIHKANDLPLRIVEGDYFDFDETGFDACYDRAALVAMPEEKREQYVLHTKQRLSPQAALLLITLSYDGEQMGPPFSVLDFEVTELWGEWIRKVASEDLLQVDERYQGLDRTFYEETVWRITTQ</sequence>
<evidence type="ECO:0000313" key="10">
    <source>
        <dbReference type="EMBL" id="CUB04405.1"/>
    </source>
</evidence>
<evidence type="ECO:0000256" key="5">
    <source>
        <dbReference type="ARBA" id="ARBA00022490"/>
    </source>
</evidence>
<keyword evidence="7 9" id="KW-0808">Transferase</keyword>
<evidence type="ECO:0000256" key="1">
    <source>
        <dbReference type="ARBA" id="ARBA00000903"/>
    </source>
</evidence>
<protein>
    <recommendedName>
        <fullName evidence="4 9">Thiopurine S-methyltransferase</fullName>
        <ecNumber evidence="4 9">2.1.1.67</ecNumber>
    </recommendedName>
    <alternativeName>
        <fullName evidence="9">Thiopurine methyltransferase</fullName>
    </alternativeName>
</protein>
<name>A0A0K6IMQ8_9GAMM</name>
<dbReference type="OrthoDB" id="9778208at2"/>
<feature type="binding site" evidence="9">
    <location>
        <position position="65"/>
    </location>
    <ligand>
        <name>S-adenosyl-L-methionine</name>
        <dbReference type="ChEBI" id="CHEBI:59789"/>
    </ligand>
</feature>
<accession>A0A0K6IMQ8</accession>
<keyword evidence="6 9" id="KW-0489">Methyltransferase</keyword>
<dbReference type="PANTHER" id="PTHR10259:SF11">
    <property type="entry name" value="THIOPURINE S-METHYLTRANSFERASE"/>
    <property type="match status" value="1"/>
</dbReference>
<feature type="binding site" evidence="9">
    <location>
        <position position="44"/>
    </location>
    <ligand>
        <name>S-adenosyl-L-methionine</name>
        <dbReference type="ChEBI" id="CHEBI:59789"/>
    </ligand>
</feature>
<keyword evidence="8 9" id="KW-0949">S-adenosyl-L-methionine</keyword>
<dbReference type="InterPro" id="IPR008854">
    <property type="entry name" value="TPMT"/>
</dbReference>
<dbReference type="GO" id="GO:0008119">
    <property type="term" value="F:thiopurine S-methyltransferase activity"/>
    <property type="evidence" value="ECO:0007669"/>
    <property type="project" value="UniProtKB-UniRule"/>
</dbReference>
<evidence type="ECO:0000256" key="8">
    <source>
        <dbReference type="ARBA" id="ARBA00022691"/>
    </source>
</evidence>
<dbReference type="GO" id="GO:0005737">
    <property type="term" value="C:cytoplasm"/>
    <property type="evidence" value="ECO:0007669"/>
    <property type="project" value="UniProtKB-SubCell"/>
</dbReference>
<evidence type="ECO:0000256" key="4">
    <source>
        <dbReference type="ARBA" id="ARBA00011905"/>
    </source>
</evidence>
<dbReference type="NCBIfam" id="NF009732">
    <property type="entry name" value="PRK13255.1"/>
    <property type="match status" value="1"/>
</dbReference>
<comment type="subcellular location">
    <subcellularLocation>
        <location evidence="2 9">Cytoplasm</location>
    </subcellularLocation>
</comment>
<dbReference type="EMBL" id="CYHG01000006">
    <property type="protein sequence ID" value="CUB04405.1"/>
    <property type="molecule type" value="Genomic_DNA"/>
</dbReference>
<reference evidence="11" key="1">
    <citation type="submission" date="2015-08" db="EMBL/GenBank/DDBJ databases">
        <authorList>
            <person name="Varghese N."/>
        </authorList>
    </citation>
    <scope>NUCLEOTIDE SEQUENCE [LARGE SCALE GENOMIC DNA]</scope>
    <source>
        <strain evidence="11">JCM 18476</strain>
    </source>
</reference>
<gene>
    <name evidence="9" type="primary">tpm</name>
    <name evidence="10" type="ORF">Ga0061065_106227</name>
</gene>
<dbReference type="SUPFAM" id="SSF53335">
    <property type="entry name" value="S-adenosyl-L-methionine-dependent methyltransferases"/>
    <property type="match status" value="1"/>
</dbReference>